<name>A0A4R0NDI6_9SPHI</name>
<organism evidence="2 3">
    <name type="scientific">Pedobacter hiemivivus</name>
    <dbReference type="NCBI Taxonomy" id="2530454"/>
    <lineage>
        <taxon>Bacteria</taxon>
        <taxon>Pseudomonadati</taxon>
        <taxon>Bacteroidota</taxon>
        <taxon>Sphingobacteriia</taxon>
        <taxon>Sphingobacteriales</taxon>
        <taxon>Sphingobacteriaceae</taxon>
        <taxon>Pedobacter</taxon>
    </lineage>
</organism>
<evidence type="ECO:0000313" key="3">
    <source>
        <dbReference type="Proteomes" id="UP000291117"/>
    </source>
</evidence>
<gene>
    <name evidence="2" type="primary">mobC</name>
    <name evidence="2" type="ORF">EZ444_03965</name>
</gene>
<evidence type="ECO:0000313" key="2">
    <source>
        <dbReference type="EMBL" id="TCC98449.1"/>
    </source>
</evidence>
<feature type="domain" description="Bacterial mobilisation" evidence="1">
    <location>
        <begin position="76"/>
        <end position="95"/>
    </location>
</feature>
<proteinExistence type="predicted"/>
<accession>A0A4R0NDI6</accession>
<dbReference type="AlphaFoldDB" id="A0A4R0NDI6"/>
<dbReference type="EMBL" id="SJSM01000002">
    <property type="protein sequence ID" value="TCC98449.1"/>
    <property type="molecule type" value="Genomic_DNA"/>
</dbReference>
<protein>
    <submittedName>
        <fullName evidence="2">Plasmid mobilization relaxosome protein MobC</fullName>
    </submittedName>
</protein>
<dbReference type="Proteomes" id="UP000291117">
    <property type="component" value="Unassembled WGS sequence"/>
</dbReference>
<dbReference type="InterPro" id="IPR008687">
    <property type="entry name" value="MobC"/>
</dbReference>
<evidence type="ECO:0000259" key="1">
    <source>
        <dbReference type="Pfam" id="PF05713"/>
    </source>
</evidence>
<comment type="caution">
    <text evidence="2">The sequence shown here is derived from an EMBL/GenBank/DDBJ whole genome shotgun (WGS) entry which is preliminary data.</text>
</comment>
<dbReference type="Pfam" id="PF05713">
    <property type="entry name" value="MobC"/>
    <property type="match status" value="1"/>
</dbReference>
<dbReference type="OrthoDB" id="678846at2"/>
<dbReference type="RefSeq" id="WP_131607432.1">
    <property type="nucleotide sequence ID" value="NZ_SJSM01000002.1"/>
</dbReference>
<keyword evidence="3" id="KW-1185">Reference proteome</keyword>
<sequence length="135" mass="15585">MPRKKSTNPESVLTHFVRTRVTEKVYLRLDKISRNSDCHSVGGVARKILSQEKITLFYKDITMNATMEELALIRKELRAIGVNINQITRSFNQDKSEAKRTFYAIKAADQYQKIDVKVDELLIIISKLADKWLQG</sequence>
<reference evidence="2 3" key="1">
    <citation type="submission" date="2019-02" db="EMBL/GenBank/DDBJ databases">
        <title>Pedobacter sp. RP-3-8 sp. nov., isolated from Arctic soil.</title>
        <authorList>
            <person name="Dahal R.H."/>
        </authorList>
    </citation>
    <scope>NUCLEOTIDE SEQUENCE [LARGE SCALE GENOMIC DNA]</scope>
    <source>
        <strain evidence="2 3">RP-3-8</strain>
    </source>
</reference>